<dbReference type="InterPro" id="IPR025419">
    <property type="entry name" value="DUF4142"/>
</dbReference>
<evidence type="ECO:0000313" key="3">
    <source>
        <dbReference type="EMBL" id="MBM6577335.1"/>
    </source>
</evidence>
<name>A0ABS2D8S9_9SPHN</name>
<feature type="domain" description="DUF4142" evidence="2">
    <location>
        <begin position="27"/>
        <end position="161"/>
    </location>
</feature>
<dbReference type="Pfam" id="PF13628">
    <property type="entry name" value="DUF4142"/>
    <property type="match status" value="1"/>
</dbReference>
<sequence>MIVRTFSIAAALAIMPAAAHAQAVAPKTYVAKAGASDLYEKQSSQLVLASTKDAKVRQFANQMIAHHTKSTNDVKAAARQAGIAVPPPKLEPMQASNIAKLRAAKGTARDQAYIQQQKVAHQQALALHQGYAANGTAAPLKTAAAAIAPVVQTHIDELQQM</sequence>
<feature type="signal peptide" evidence="1">
    <location>
        <begin position="1"/>
        <end position="21"/>
    </location>
</feature>
<evidence type="ECO:0000313" key="4">
    <source>
        <dbReference type="Proteomes" id="UP000763641"/>
    </source>
</evidence>
<proteinExistence type="predicted"/>
<accession>A0ABS2D8S9</accession>
<evidence type="ECO:0000259" key="2">
    <source>
        <dbReference type="Pfam" id="PF13628"/>
    </source>
</evidence>
<gene>
    <name evidence="3" type="ORF">ILT43_13205</name>
</gene>
<dbReference type="PANTHER" id="PTHR38593">
    <property type="entry name" value="BLR2558 PROTEIN"/>
    <property type="match status" value="1"/>
</dbReference>
<dbReference type="Proteomes" id="UP000763641">
    <property type="component" value="Unassembled WGS sequence"/>
</dbReference>
<reference evidence="3 4" key="1">
    <citation type="submission" date="2020-12" db="EMBL/GenBank/DDBJ databases">
        <title>Sphingomonas sp.</title>
        <authorList>
            <person name="Kim M.K."/>
        </authorList>
    </citation>
    <scope>NUCLEOTIDE SEQUENCE [LARGE SCALE GENOMIC DNA]</scope>
    <source>
        <strain evidence="3 4">BT552</strain>
    </source>
</reference>
<evidence type="ECO:0000256" key="1">
    <source>
        <dbReference type="SAM" id="SignalP"/>
    </source>
</evidence>
<dbReference type="RefSeq" id="WP_204199424.1">
    <property type="nucleotide sequence ID" value="NZ_JAFEMC010000003.1"/>
</dbReference>
<keyword evidence="4" id="KW-1185">Reference proteome</keyword>
<organism evidence="3 4">
    <name type="scientific">Sphingomonas longa</name>
    <dbReference type="NCBI Taxonomy" id="2778730"/>
    <lineage>
        <taxon>Bacteria</taxon>
        <taxon>Pseudomonadati</taxon>
        <taxon>Pseudomonadota</taxon>
        <taxon>Alphaproteobacteria</taxon>
        <taxon>Sphingomonadales</taxon>
        <taxon>Sphingomonadaceae</taxon>
        <taxon>Sphingomonas</taxon>
    </lineage>
</organism>
<keyword evidence="1" id="KW-0732">Signal</keyword>
<protein>
    <submittedName>
        <fullName evidence="3">DUF4142 domain-containing protein</fullName>
    </submittedName>
</protein>
<dbReference type="EMBL" id="JAFEMC010000003">
    <property type="protein sequence ID" value="MBM6577335.1"/>
    <property type="molecule type" value="Genomic_DNA"/>
</dbReference>
<comment type="caution">
    <text evidence="3">The sequence shown here is derived from an EMBL/GenBank/DDBJ whole genome shotgun (WGS) entry which is preliminary data.</text>
</comment>
<dbReference type="PANTHER" id="PTHR38593:SF1">
    <property type="entry name" value="BLR2558 PROTEIN"/>
    <property type="match status" value="1"/>
</dbReference>
<dbReference type="Gene3D" id="1.20.1260.10">
    <property type="match status" value="1"/>
</dbReference>
<feature type="chain" id="PRO_5045442457" evidence="1">
    <location>
        <begin position="22"/>
        <end position="161"/>
    </location>
</feature>
<dbReference type="InterPro" id="IPR012347">
    <property type="entry name" value="Ferritin-like"/>
</dbReference>